<protein>
    <submittedName>
        <fullName evidence="1">Uncharacterized protein</fullName>
    </submittedName>
</protein>
<dbReference type="AlphaFoldDB" id="A0A1B1CHP4"/>
<proteinExistence type="predicted"/>
<reference evidence="1 2" key="1">
    <citation type="submission" date="2016-06" db="EMBL/GenBank/DDBJ databases">
        <title>Microsymbionts genomes from the relict species Vavilovia formosa.</title>
        <authorList>
            <person name="Chirak E."/>
            <person name="Kimeklis A."/>
            <person name="Andronov E."/>
        </authorList>
    </citation>
    <scope>NUCLEOTIDE SEQUENCE [LARGE SCALE GENOMIC DNA]</scope>
    <source>
        <strain evidence="1 2">Vaf10</strain>
        <plasmid evidence="2">Plasmid unnamed1</plasmid>
    </source>
</reference>
<dbReference type="Proteomes" id="UP000092691">
    <property type="component" value="Plasmid unnamed1"/>
</dbReference>
<accession>A0A1B1CHP4</accession>
<keyword evidence="1" id="KW-0614">Plasmid</keyword>
<organism evidence="1 2">
    <name type="scientific">Rhizobium leguminosarum</name>
    <dbReference type="NCBI Taxonomy" id="384"/>
    <lineage>
        <taxon>Bacteria</taxon>
        <taxon>Pseudomonadati</taxon>
        <taxon>Pseudomonadota</taxon>
        <taxon>Alphaproteobacteria</taxon>
        <taxon>Hyphomicrobiales</taxon>
        <taxon>Rhizobiaceae</taxon>
        <taxon>Rhizobium/Agrobacterium group</taxon>
        <taxon>Rhizobium</taxon>
    </lineage>
</organism>
<evidence type="ECO:0000313" key="2">
    <source>
        <dbReference type="Proteomes" id="UP000092691"/>
    </source>
</evidence>
<sequence length="79" mass="7956">MVIGGRSVNLVIAPLDISVNSAVSQVESEAMPSGEGLSKVHGGSSSIIEAISIRASGSWRISGAIHCPHQSLCGGGSVR</sequence>
<dbReference type="EMBL" id="CP016287">
    <property type="protein sequence ID" value="ANP89189.1"/>
    <property type="molecule type" value="Genomic_DNA"/>
</dbReference>
<evidence type="ECO:0000313" key="1">
    <source>
        <dbReference type="EMBL" id="ANP89189.1"/>
    </source>
</evidence>
<name>A0A1B1CHP4_RHILE</name>
<geneLocation type="plasmid" evidence="1 2">
    <name>unnamed1</name>
</geneLocation>
<gene>
    <name evidence="1" type="ORF">BA011_25660</name>
</gene>